<dbReference type="EMBL" id="PDWW01000025">
    <property type="protein sequence ID" value="KAF1723674.1"/>
    <property type="molecule type" value="Genomic_DNA"/>
</dbReference>
<reference evidence="2 3" key="1">
    <citation type="submission" date="2017-10" db="EMBL/GenBank/DDBJ databases">
        <title>Whole genome sequencing of members of genus Pseudoxanthomonas.</title>
        <authorList>
            <person name="Kumar S."/>
            <person name="Bansal K."/>
            <person name="Kaur A."/>
            <person name="Patil P."/>
            <person name="Sharma S."/>
            <person name="Patil P.B."/>
        </authorList>
    </citation>
    <scope>NUCLEOTIDE SEQUENCE [LARGE SCALE GENOMIC DNA]</scope>
    <source>
        <strain evidence="2 3">DSM 17109</strain>
    </source>
</reference>
<sequence>MDLIGSLLYGLWSQPRFAIPLLLGIGAGTGLFFLTGKEPASAAMAVGCVLLGLAIGFVLHYVRDTPRDPRD</sequence>
<feature type="transmembrane region" description="Helical" evidence="1">
    <location>
        <begin position="42"/>
        <end position="62"/>
    </location>
</feature>
<dbReference type="RefSeq" id="WP_162338745.1">
    <property type="nucleotide sequence ID" value="NZ_JBHSRQ010000016.1"/>
</dbReference>
<name>A0ABQ6ZE63_9GAMM</name>
<keyword evidence="1" id="KW-0812">Transmembrane</keyword>
<feature type="transmembrane region" description="Helical" evidence="1">
    <location>
        <begin position="17"/>
        <end position="35"/>
    </location>
</feature>
<keyword evidence="1" id="KW-0472">Membrane</keyword>
<evidence type="ECO:0000313" key="2">
    <source>
        <dbReference type="EMBL" id="KAF1723674.1"/>
    </source>
</evidence>
<organism evidence="2 3">
    <name type="scientific">Pseudoxanthomonas japonensis</name>
    <dbReference type="NCBI Taxonomy" id="69284"/>
    <lineage>
        <taxon>Bacteria</taxon>
        <taxon>Pseudomonadati</taxon>
        <taxon>Pseudomonadota</taxon>
        <taxon>Gammaproteobacteria</taxon>
        <taxon>Lysobacterales</taxon>
        <taxon>Lysobacteraceae</taxon>
        <taxon>Pseudoxanthomonas</taxon>
    </lineage>
</organism>
<evidence type="ECO:0000256" key="1">
    <source>
        <dbReference type="SAM" id="Phobius"/>
    </source>
</evidence>
<keyword evidence="3" id="KW-1185">Reference proteome</keyword>
<evidence type="ECO:0000313" key="3">
    <source>
        <dbReference type="Proteomes" id="UP000781710"/>
    </source>
</evidence>
<protein>
    <submittedName>
        <fullName evidence="2">Uncharacterized protein</fullName>
    </submittedName>
</protein>
<dbReference type="Proteomes" id="UP000781710">
    <property type="component" value="Unassembled WGS sequence"/>
</dbReference>
<proteinExistence type="predicted"/>
<gene>
    <name evidence="2" type="ORF">CSC78_15375</name>
</gene>
<keyword evidence="1" id="KW-1133">Transmembrane helix</keyword>
<accession>A0ABQ6ZE63</accession>
<comment type="caution">
    <text evidence="2">The sequence shown here is derived from an EMBL/GenBank/DDBJ whole genome shotgun (WGS) entry which is preliminary data.</text>
</comment>